<keyword evidence="1" id="KW-0175">Coiled coil</keyword>
<feature type="coiled-coil region" evidence="1">
    <location>
        <begin position="156"/>
        <end position="183"/>
    </location>
</feature>
<evidence type="ECO:0000313" key="6">
    <source>
        <dbReference type="EMBL" id="MCC9032980.1"/>
    </source>
</evidence>
<dbReference type="Proteomes" id="UP001107960">
    <property type="component" value="Unassembled WGS sequence"/>
</dbReference>
<evidence type="ECO:0000259" key="4">
    <source>
        <dbReference type="Pfam" id="PF12508"/>
    </source>
</evidence>
<evidence type="ECO:0000256" key="1">
    <source>
        <dbReference type="SAM" id="Coils"/>
    </source>
</evidence>
<protein>
    <submittedName>
        <fullName evidence="6">Conjugative transposon protein TraM</fullName>
    </submittedName>
</protein>
<proteinExistence type="predicted"/>
<sequence length="435" mass="48360">MRDQNNNSVRITEGNSDAAVQNESDDRKLQFEKLKKPIIYFLMGLVCLGCLYLIFKPGNEKENIDEVGFNVMIPQAADDKLQSDKQKAYEQQLLEQKNEEKKNALTTLSDYWTDPATQNANASGMFLTNDSNNGITNNPSSVNSYRNAQQTLGSFYNRDDQEVSNLKREIHRLKTEASQKEIIPAGTGINDQLELMEKSYQMAAKYLPTPVKQEEPTTTKSSENKTDESKINITAISPIKRSIISSLYREPSDSLFLESLNHNRFSGLQTEVGSSSSENRNSIRAVVHETKLLVSESSVALRLSEPMKLGKIIIPSGTILKASGKFQGGRLQLKIFSIEDNGQIHSVEIDIYDNDGQLGLYIPYSPEQTALKDIAGNMSQNSGTNIMMTQSAGQQVASDLSRGLVQGVSGYFQKKVRLPKVTVKSGHQVFLVSKK</sequence>
<keyword evidence="7" id="KW-1185">Reference proteome</keyword>
<dbReference type="NCBIfam" id="TIGR03779">
    <property type="entry name" value="Bac_Flav_CT_M"/>
    <property type="match status" value="1"/>
</dbReference>
<dbReference type="InterPro" id="IPR055407">
    <property type="entry name" value="TraM_C"/>
</dbReference>
<dbReference type="Pfam" id="PF12508">
    <property type="entry name" value="Transposon_TraM"/>
    <property type="match status" value="1"/>
</dbReference>
<name>A0A9Q3YTU3_9FLAO</name>
<evidence type="ECO:0000313" key="8">
    <source>
        <dbReference type="Proteomes" id="UP001107960"/>
    </source>
</evidence>
<dbReference type="EMBL" id="JAJJML010000001">
    <property type="protein sequence ID" value="MCC9032980.1"/>
    <property type="molecule type" value="Genomic_DNA"/>
</dbReference>
<dbReference type="RefSeq" id="WP_191180507.1">
    <property type="nucleotide sequence ID" value="NZ_JACXXP010000024.1"/>
</dbReference>
<evidence type="ECO:0000313" key="7">
    <source>
        <dbReference type="Proteomes" id="UP000603715"/>
    </source>
</evidence>
<evidence type="ECO:0000313" key="5">
    <source>
        <dbReference type="EMBL" id="MBD3906082.1"/>
    </source>
</evidence>
<dbReference type="InterPro" id="IPR022187">
    <property type="entry name" value="Conjug_transposon_TraM"/>
</dbReference>
<organism evidence="6 8">
    <name type="scientific">Chryseobacterium muglaense</name>
    <dbReference type="NCBI Taxonomy" id="2893752"/>
    <lineage>
        <taxon>Bacteria</taxon>
        <taxon>Pseudomonadati</taxon>
        <taxon>Bacteroidota</taxon>
        <taxon>Flavobacteriia</taxon>
        <taxon>Flavobacteriales</taxon>
        <taxon>Weeksellaceae</taxon>
        <taxon>Chryseobacterium group</taxon>
        <taxon>Chryseobacterium</taxon>
    </lineage>
</organism>
<feature type="transmembrane region" description="Helical" evidence="3">
    <location>
        <begin position="37"/>
        <end position="55"/>
    </location>
</feature>
<feature type="region of interest" description="Disordered" evidence="2">
    <location>
        <begin position="1"/>
        <end position="26"/>
    </location>
</feature>
<gene>
    <name evidence="6" type="primary">traM</name>
    <name evidence="5" type="ORF">IEW27_15960</name>
    <name evidence="6" type="ORF">LNP80_01750</name>
</gene>
<feature type="domain" description="Conjugative transposon TraM C-terminal" evidence="4">
    <location>
        <begin position="283"/>
        <end position="432"/>
    </location>
</feature>
<keyword evidence="3" id="KW-1133">Transmembrane helix</keyword>
<dbReference type="AlphaFoldDB" id="A0A9Q3YTU3"/>
<keyword evidence="3" id="KW-0812">Transmembrane</keyword>
<reference evidence="5" key="3">
    <citation type="submission" date="2024-05" db="EMBL/GenBank/DDBJ databases">
        <title>Description of novel Chryseobacterium sp. strain C-2.</title>
        <authorList>
            <person name="Saticioglu I.B."/>
        </authorList>
    </citation>
    <scope>NUCLEOTIDE SEQUENCE</scope>
    <source>
        <strain evidence="5">C-2</strain>
    </source>
</reference>
<comment type="caution">
    <text evidence="6">The sequence shown here is derived from an EMBL/GenBank/DDBJ whole genome shotgun (WGS) entry which is preliminary data.</text>
</comment>
<dbReference type="Proteomes" id="UP000603715">
    <property type="component" value="Unassembled WGS sequence"/>
</dbReference>
<dbReference type="EMBL" id="JACXXP010000024">
    <property type="protein sequence ID" value="MBD3906082.1"/>
    <property type="molecule type" value="Genomic_DNA"/>
</dbReference>
<keyword evidence="3" id="KW-0472">Membrane</keyword>
<reference evidence="6" key="1">
    <citation type="submission" date="2021-11" db="EMBL/GenBank/DDBJ databases">
        <title>Description of novel Chryseobacterium species.</title>
        <authorList>
            <person name="Saticioglu I.B."/>
            <person name="Ay H."/>
            <person name="Altun S."/>
            <person name="Duman M."/>
        </authorList>
    </citation>
    <scope>NUCLEOTIDE SEQUENCE</scope>
    <source>
        <strain evidence="6">C-39</strain>
    </source>
</reference>
<accession>A0A9Q3YTU3</accession>
<feature type="compositionally biased region" description="Polar residues" evidence="2">
    <location>
        <begin position="1"/>
        <end position="22"/>
    </location>
</feature>
<reference evidence="7" key="2">
    <citation type="submission" date="2023-07" db="EMBL/GenBank/DDBJ databases">
        <title>Description of novel Chryseobacterium sp. strain C-2.</title>
        <authorList>
            <person name="Saticioglu I.B."/>
        </authorList>
    </citation>
    <scope>NUCLEOTIDE SEQUENCE [LARGE SCALE GENOMIC DNA]</scope>
    <source>
        <strain evidence="7">C-2</strain>
    </source>
</reference>
<evidence type="ECO:0000256" key="3">
    <source>
        <dbReference type="SAM" id="Phobius"/>
    </source>
</evidence>
<evidence type="ECO:0000256" key="2">
    <source>
        <dbReference type="SAM" id="MobiDB-lite"/>
    </source>
</evidence>